<dbReference type="Gene3D" id="3.40.630.10">
    <property type="entry name" value="Zn peptidases"/>
    <property type="match status" value="1"/>
</dbReference>
<dbReference type="GO" id="GO:0019877">
    <property type="term" value="P:diaminopimelate biosynthetic process"/>
    <property type="evidence" value="ECO:0007669"/>
    <property type="project" value="UniProtKB-ARBA"/>
</dbReference>
<evidence type="ECO:0000256" key="1">
    <source>
        <dbReference type="ARBA" id="ARBA00022801"/>
    </source>
</evidence>
<dbReference type="InterPro" id="IPR036264">
    <property type="entry name" value="Bact_exopeptidase_dim_dom"/>
</dbReference>
<dbReference type="Pfam" id="PF07687">
    <property type="entry name" value="M20_dimer"/>
    <property type="match status" value="1"/>
</dbReference>
<dbReference type="Pfam" id="PF01546">
    <property type="entry name" value="Peptidase_M20"/>
    <property type="match status" value="1"/>
</dbReference>
<keyword evidence="2" id="KW-0479">Metal-binding</keyword>
<dbReference type="EMBL" id="QJJK01000001">
    <property type="protein sequence ID" value="PXW64554.1"/>
    <property type="molecule type" value="Genomic_DNA"/>
</dbReference>
<dbReference type="Gene3D" id="3.30.70.360">
    <property type="match status" value="1"/>
</dbReference>
<feature type="domain" description="Peptidase M20 dimerisation" evidence="3">
    <location>
        <begin position="200"/>
        <end position="291"/>
    </location>
</feature>
<proteinExistence type="predicted"/>
<feature type="binding site" evidence="2">
    <location>
        <position position="148"/>
    </location>
    <ligand>
        <name>Mn(2+)</name>
        <dbReference type="ChEBI" id="CHEBI:29035"/>
        <label>2</label>
    </ligand>
</feature>
<dbReference type="PANTHER" id="PTHR11014">
    <property type="entry name" value="PEPTIDASE M20 FAMILY MEMBER"/>
    <property type="match status" value="1"/>
</dbReference>
<keyword evidence="2" id="KW-0464">Manganese</keyword>
<feature type="binding site" evidence="2">
    <location>
        <position position="371"/>
    </location>
    <ligand>
        <name>Mn(2+)</name>
        <dbReference type="ChEBI" id="CHEBI:29035"/>
        <label>2</label>
    </ligand>
</feature>
<dbReference type="AlphaFoldDB" id="A0A2V3UJS5"/>
<evidence type="ECO:0000259" key="3">
    <source>
        <dbReference type="Pfam" id="PF07687"/>
    </source>
</evidence>
<reference evidence="4 5" key="1">
    <citation type="submission" date="2018-05" db="EMBL/GenBank/DDBJ databases">
        <title>Genomic Encyclopedia of Type Strains, Phase IV (KMG-IV): sequencing the most valuable type-strain genomes for metagenomic binning, comparative biology and taxonomic classification.</title>
        <authorList>
            <person name="Goeker M."/>
        </authorList>
    </citation>
    <scope>NUCLEOTIDE SEQUENCE [LARGE SCALE GENOMIC DNA]</scope>
    <source>
        <strain evidence="4 5">DSM 6462</strain>
    </source>
</reference>
<dbReference type="CDD" id="cd05666">
    <property type="entry name" value="M20_Acy1-like"/>
    <property type="match status" value="1"/>
</dbReference>
<dbReference type="SUPFAM" id="SSF53187">
    <property type="entry name" value="Zn-dependent exopeptidases"/>
    <property type="match status" value="1"/>
</dbReference>
<dbReference type="PIRSF" id="PIRSF005962">
    <property type="entry name" value="Pept_M20D_amidohydro"/>
    <property type="match status" value="1"/>
</dbReference>
<dbReference type="InterPro" id="IPR002933">
    <property type="entry name" value="Peptidase_M20"/>
</dbReference>
<accession>A0A2V3UJS5</accession>
<name>A0A2V3UJS5_9HYPH</name>
<dbReference type="FunFam" id="3.30.70.360:FF:000001">
    <property type="entry name" value="N-acetyldiaminopimelate deacetylase"/>
    <property type="match status" value="1"/>
</dbReference>
<organism evidence="4 5">
    <name type="scientific">Chelatococcus asaccharovorans</name>
    <dbReference type="NCBI Taxonomy" id="28210"/>
    <lineage>
        <taxon>Bacteria</taxon>
        <taxon>Pseudomonadati</taxon>
        <taxon>Pseudomonadota</taxon>
        <taxon>Alphaproteobacteria</taxon>
        <taxon>Hyphomicrobiales</taxon>
        <taxon>Chelatococcaceae</taxon>
        <taxon>Chelatococcus</taxon>
    </lineage>
</organism>
<feature type="binding site" evidence="2">
    <location>
        <position position="113"/>
    </location>
    <ligand>
        <name>Mn(2+)</name>
        <dbReference type="ChEBI" id="CHEBI:29035"/>
        <label>2</label>
    </ligand>
</feature>
<dbReference type="NCBIfam" id="TIGR01891">
    <property type="entry name" value="amidohydrolases"/>
    <property type="match status" value="1"/>
</dbReference>
<dbReference type="PANTHER" id="PTHR11014:SF63">
    <property type="entry name" value="METALLOPEPTIDASE, PUTATIVE (AFU_ORTHOLOGUE AFUA_6G09600)-RELATED"/>
    <property type="match status" value="1"/>
</dbReference>
<dbReference type="GO" id="GO:0046872">
    <property type="term" value="F:metal ion binding"/>
    <property type="evidence" value="ECO:0007669"/>
    <property type="project" value="UniProtKB-KW"/>
</dbReference>
<comment type="caution">
    <text evidence="4">The sequence shown here is derived from an EMBL/GenBank/DDBJ whole genome shotgun (WGS) entry which is preliminary data.</text>
</comment>
<keyword evidence="1 4" id="KW-0378">Hydrolase</keyword>
<keyword evidence="5" id="KW-1185">Reference proteome</keyword>
<dbReference type="GO" id="GO:0050118">
    <property type="term" value="F:N-acetyldiaminopimelate deacetylase activity"/>
    <property type="evidence" value="ECO:0007669"/>
    <property type="project" value="UniProtKB-ARBA"/>
</dbReference>
<evidence type="ECO:0000256" key="2">
    <source>
        <dbReference type="PIRSR" id="PIRSR005962-1"/>
    </source>
</evidence>
<dbReference type="Proteomes" id="UP000248021">
    <property type="component" value="Unassembled WGS sequence"/>
</dbReference>
<gene>
    <name evidence="4" type="ORF">C7450_101309</name>
</gene>
<feature type="binding site" evidence="2">
    <location>
        <position position="174"/>
    </location>
    <ligand>
        <name>Mn(2+)</name>
        <dbReference type="ChEBI" id="CHEBI:29035"/>
        <label>2</label>
    </ligand>
</feature>
<dbReference type="SUPFAM" id="SSF55031">
    <property type="entry name" value="Bacterial exopeptidase dimerisation domain"/>
    <property type="match status" value="1"/>
</dbReference>
<dbReference type="InterPro" id="IPR011650">
    <property type="entry name" value="Peptidase_M20_dimer"/>
</dbReference>
<comment type="cofactor">
    <cofactor evidence="2">
        <name>Mn(2+)</name>
        <dbReference type="ChEBI" id="CHEBI:29035"/>
    </cofactor>
    <text evidence="2">The Mn(2+) ion enhances activity.</text>
</comment>
<sequence>MTADQTATAAGTGIIPRIAGFADEIVALRHDLHQHPEIGFEEVRTSEIVAQKLAEWGIEVYRGYGKTGVVGRLKGRHEGNRVVGLRADMDALPIVEATGLPYASVHHGVFHGCGHDAHTAILLGVARYLAETRDFAGTVQFIFQPAEEGLGGARAMLADGLFRDFPVDEIYGLHNAPGTYLPPGHLRVSPGVSMAAADFFDITLRGKGAHAAHPDTAHDPIPAVAELIQALQTIVSRNVRATDPVVLSITRVHGGTAYNVIPETVSIAGTVRAFSDPIREVVRERIRAISHHVAAAHGAVAEVEIRDVFSVLTNDPDSVNHVAVVARQVLGDSKVVVEKARILGSEDFADFLKHAPGAFFSIGHNGMVPLHNPGFILDDGLLPIGASVLSRLVESRLAAG</sequence>
<dbReference type="OrthoDB" id="9777385at2"/>
<protein>
    <submittedName>
        <fullName evidence="4">Hippurate hydrolase</fullName>
    </submittedName>
</protein>
<evidence type="ECO:0000313" key="5">
    <source>
        <dbReference type="Proteomes" id="UP000248021"/>
    </source>
</evidence>
<dbReference type="RefSeq" id="WP_110372623.1">
    <property type="nucleotide sequence ID" value="NZ_CAKNFM010000006.1"/>
</dbReference>
<dbReference type="InterPro" id="IPR017439">
    <property type="entry name" value="Amidohydrolase"/>
</dbReference>
<feature type="binding site" evidence="2">
    <location>
        <position position="115"/>
    </location>
    <ligand>
        <name>Mn(2+)</name>
        <dbReference type="ChEBI" id="CHEBI:29035"/>
        <label>2</label>
    </ligand>
</feature>
<evidence type="ECO:0000313" key="4">
    <source>
        <dbReference type="EMBL" id="PXW64554.1"/>
    </source>
</evidence>